<reference evidence="1 2" key="1">
    <citation type="submission" date="2024-01" db="EMBL/GenBank/DDBJ databases">
        <title>Genome assemblies of Stephania.</title>
        <authorList>
            <person name="Yang L."/>
        </authorList>
    </citation>
    <scope>NUCLEOTIDE SEQUENCE [LARGE SCALE GENOMIC DNA]</scope>
    <source>
        <strain evidence="1">JXDWG</strain>
        <tissue evidence="1">Leaf</tissue>
    </source>
</reference>
<dbReference type="AlphaFoldDB" id="A0AAP0IR63"/>
<dbReference type="Proteomes" id="UP001419268">
    <property type="component" value="Unassembled WGS sequence"/>
</dbReference>
<gene>
    <name evidence="1" type="ORF">Scep_017586</name>
</gene>
<sequence>MEYQSSSYTQEDPLVSCGPGKVDHAAVGFCPGGCHPRRNQNRKGSVGFGGDDATDAEVPFVGDHLDLYLVEAKGIRALHQAYFPIPRQGLR</sequence>
<protein>
    <submittedName>
        <fullName evidence="1">Uncharacterized protein</fullName>
    </submittedName>
</protein>
<organism evidence="1 2">
    <name type="scientific">Stephania cephalantha</name>
    <dbReference type="NCBI Taxonomy" id="152367"/>
    <lineage>
        <taxon>Eukaryota</taxon>
        <taxon>Viridiplantae</taxon>
        <taxon>Streptophyta</taxon>
        <taxon>Embryophyta</taxon>
        <taxon>Tracheophyta</taxon>
        <taxon>Spermatophyta</taxon>
        <taxon>Magnoliopsida</taxon>
        <taxon>Ranunculales</taxon>
        <taxon>Menispermaceae</taxon>
        <taxon>Menispermoideae</taxon>
        <taxon>Cissampelideae</taxon>
        <taxon>Stephania</taxon>
    </lineage>
</organism>
<evidence type="ECO:0000313" key="2">
    <source>
        <dbReference type="Proteomes" id="UP001419268"/>
    </source>
</evidence>
<dbReference type="EMBL" id="JBBNAG010000007">
    <property type="protein sequence ID" value="KAK9119493.1"/>
    <property type="molecule type" value="Genomic_DNA"/>
</dbReference>
<comment type="caution">
    <text evidence="1">The sequence shown here is derived from an EMBL/GenBank/DDBJ whole genome shotgun (WGS) entry which is preliminary data.</text>
</comment>
<evidence type="ECO:0000313" key="1">
    <source>
        <dbReference type="EMBL" id="KAK9119493.1"/>
    </source>
</evidence>
<proteinExistence type="predicted"/>
<name>A0AAP0IR63_9MAGN</name>
<keyword evidence="2" id="KW-1185">Reference proteome</keyword>
<accession>A0AAP0IR63</accession>